<gene>
    <name evidence="1" type="ORF">NOCA2520003</name>
</gene>
<sequence length="63" mass="6606">MSNITNTMTTATQSAFAMPIYGHAFGTPACAVQGIDVPVRDRHVAASLKGATQGTSVWRPPNC</sequence>
<organism evidence="1">
    <name type="scientific">metagenome</name>
    <dbReference type="NCBI Taxonomy" id="256318"/>
    <lineage>
        <taxon>unclassified sequences</taxon>
        <taxon>metagenomes</taxon>
    </lineage>
</organism>
<protein>
    <submittedName>
        <fullName evidence="1">Uncharacterized protein</fullName>
    </submittedName>
</protein>
<accession>A0A2P2C9A5</accession>
<evidence type="ECO:0000313" key="1">
    <source>
        <dbReference type="EMBL" id="CUR58585.1"/>
    </source>
</evidence>
<proteinExistence type="predicted"/>
<dbReference type="AlphaFoldDB" id="A0A2P2C9A5"/>
<name>A0A2P2C9A5_9ZZZZ</name>
<dbReference type="EMBL" id="CZKA01000048">
    <property type="protein sequence ID" value="CUR58585.1"/>
    <property type="molecule type" value="Genomic_DNA"/>
</dbReference>
<reference evidence="1" key="1">
    <citation type="submission" date="2015-08" db="EMBL/GenBank/DDBJ databases">
        <authorList>
            <person name="Babu N.S."/>
            <person name="Beckwith C.J."/>
            <person name="Beseler K.G."/>
            <person name="Brison A."/>
            <person name="Carone J.V."/>
            <person name="Caskin T.P."/>
            <person name="Diamond M."/>
            <person name="Durham M.E."/>
            <person name="Foxe J.M."/>
            <person name="Go M."/>
            <person name="Henderson B.A."/>
            <person name="Jones I.B."/>
            <person name="McGettigan J.A."/>
            <person name="Micheletti S.J."/>
            <person name="Nasrallah M.E."/>
            <person name="Ortiz D."/>
            <person name="Piller C.R."/>
            <person name="Privatt S.R."/>
            <person name="Schneider S.L."/>
            <person name="Sharp S."/>
            <person name="Smith T.C."/>
            <person name="Stanton J.D."/>
            <person name="Ullery H.E."/>
            <person name="Wilson R.J."/>
            <person name="Serrano M.G."/>
            <person name="Buck G."/>
            <person name="Lee V."/>
            <person name="Wang Y."/>
            <person name="Carvalho R."/>
            <person name="Voegtly L."/>
            <person name="Shi R."/>
            <person name="Duckworth R."/>
            <person name="Johnson A."/>
            <person name="Loviza R."/>
            <person name="Walstead R."/>
            <person name="Shah Z."/>
            <person name="Kiflezghi M."/>
            <person name="Wade K."/>
            <person name="Ball S.L."/>
            <person name="Bradley K.W."/>
            <person name="Asai D.J."/>
            <person name="Bowman C.A."/>
            <person name="Russell D.A."/>
            <person name="Pope W.H."/>
            <person name="Jacobs-Sera D."/>
            <person name="Hendrix R.W."/>
            <person name="Hatfull G.F."/>
        </authorList>
    </citation>
    <scope>NUCLEOTIDE SEQUENCE</scope>
</reference>